<evidence type="ECO:0000313" key="2">
    <source>
        <dbReference type="EMBL" id="KAK7025516.1"/>
    </source>
</evidence>
<comment type="caution">
    <text evidence="2">The sequence shown here is derived from an EMBL/GenBank/DDBJ whole genome shotgun (WGS) entry which is preliminary data.</text>
</comment>
<name>A0AAW0BGX5_9AGAR</name>
<feature type="compositionally biased region" description="Basic and acidic residues" evidence="1">
    <location>
        <begin position="1"/>
        <end position="23"/>
    </location>
</feature>
<sequence length="99" mass="10625">MKPRQHEDKDNSLGDQETGEKLAHVPGNSADVHDLNYEYSDDEPDVENALGGREVSRGTGDKLSTAVPPGPPQSTIVGPSSAIDGNDLVYPEVDNARQR</sequence>
<dbReference type="EMBL" id="JAYKXP010000113">
    <property type="protein sequence ID" value="KAK7025516.1"/>
    <property type="molecule type" value="Genomic_DNA"/>
</dbReference>
<gene>
    <name evidence="2" type="ORF">VNI00_015950</name>
</gene>
<evidence type="ECO:0000256" key="1">
    <source>
        <dbReference type="SAM" id="MobiDB-lite"/>
    </source>
</evidence>
<feature type="region of interest" description="Disordered" evidence="1">
    <location>
        <begin position="1"/>
        <end position="87"/>
    </location>
</feature>
<organism evidence="2 3">
    <name type="scientific">Paramarasmius palmivorus</name>
    <dbReference type="NCBI Taxonomy" id="297713"/>
    <lineage>
        <taxon>Eukaryota</taxon>
        <taxon>Fungi</taxon>
        <taxon>Dikarya</taxon>
        <taxon>Basidiomycota</taxon>
        <taxon>Agaricomycotina</taxon>
        <taxon>Agaricomycetes</taxon>
        <taxon>Agaricomycetidae</taxon>
        <taxon>Agaricales</taxon>
        <taxon>Marasmiineae</taxon>
        <taxon>Marasmiaceae</taxon>
        <taxon>Paramarasmius</taxon>
    </lineage>
</organism>
<keyword evidence="3" id="KW-1185">Reference proteome</keyword>
<proteinExistence type="predicted"/>
<dbReference type="Proteomes" id="UP001383192">
    <property type="component" value="Unassembled WGS sequence"/>
</dbReference>
<protein>
    <submittedName>
        <fullName evidence="2">Uncharacterized protein</fullName>
    </submittedName>
</protein>
<reference evidence="2 3" key="1">
    <citation type="submission" date="2024-01" db="EMBL/GenBank/DDBJ databases">
        <title>A draft genome for a cacao thread blight-causing isolate of Paramarasmius palmivorus.</title>
        <authorList>
            <person name="Baruah I.K."/>
            <person name="Bukari Y."/>
            <person name="Amoako-Attah I."/>
            <person name="Meinhardt L.W."/>
            <person name="Bailey B.A."/>
            <person name="Cohen S.P."/>
        </authorList>
    </citation>
    <scope>NUCLEOTIDE SEQUENCE [LARGE SCALE GENOMIC DNA]</scope>
    <source>
        <strain evidence="2 3">GH-12</strain>
    </source>
</reference>
<evidence type="ECO:0000313" key="3">
    <source>
        <dbReference type="Proteomes" id="UP001383192"/>
    </source>
</evidence>
<accession>A0AAW0BGX5</accession>
<dbReference type="AlphaFoldDB" id="A0AAW0BGX5"/>